<evidence type="ECO:0000313" key="6">
    <source>
        <dbReference type="EMBL" id="GAJ10322.1"/>
    </source>
</evidence>
<name>X1V3E3_9ZZZZ</name>
<dbReference type="InterPro" id="IPR036866">
    <property type="entry name" value="RibonucZ/Hydroxyglut_hydro"/>
</dbReference>
<evidence type="ECO:0000256" key="3">
    <source>
        <dbReference type="ARBA" id="ARBA00022833"/>
    </source>
</evidence>
<dbReference type="InterPro" id="IPR036527">
    <property type="entry name" value="SCP2_sterol-bd_dom_sf"/>
</dbReference>
<comment type="caution">
    <text evidence="6">The sequence shown here is derived from an EMBL/GenBank/DDBJ whole genome shotgun (WGS) entry which is preliminary data.</text>
</comment>
<dbReference type="SUPFAM" id="SSF56281">
    <property type="entry name" value="Metallo-hydrolase/oxidoreductase"/>
    <property type="match status" value="1"/>
</dbReference>
<evidence type="ECO:0000259" key="4">
    <source>
        <dbReference type="Pfam" id="PF14863"/>
    </source>
</evidence>
<protein>
    <recommendedName>
        <fullName evidence="7">Alkyl sulfatase C-terminal domain-containing protein</fullName>
    </recommendedName>
</protein>
<dbReference type="Pfam" id="PF14863">
    <property type="entry name" value="Alkyl_sulf_dimr"/>
    <property type="match status" value="1"/>
</dbReference>
<evidence type="ECO:0000259" key="5">
    <source>
        <dbReference type="Pfam" id="PF14864"/>
    </source>
</evidence>
<dbReference type="InterPro" id="IPR052195">
    <property type="entry name" value="Bact_Alkyl/Aryl-Sulfatase"/>
</dbReference>
<dbReference type="GO" id="GO:0046983">
    <property type="term" value="F:protein dimerization activity"/>
    <property type="evidence" value="ECO:0007669"/>
    <property type="project" value="InterPro"/>
</dbReference>
<dbReference type="EMBL" id="BARW01028200">
    <property type="protein sequence ID" value="GAJ10322.1"/>
    <property type="molecule type" value="Genomic_DNA"/>
</dbReference>
<feature type="non-terminal residue" evidence="6">
    <location>
        <position position="1"/>
    </location>
</feature>
<evidence type="ECO:0000256" key="1">
    <source>
        <dbReference type="ARBA" id="ARBA00022723"/>
    </source>
</evidence>
<reference evidence="6" key="1">
    <citation type="journal article" date="2014" name="Front. Microbiol.">
        <title>High frequency of phylogenetically diverse reductive dehalogenase-homologous genes in deep subseafloor sedimentary metagenomes.</title>
        <authorList>
            <person name="Kawai M."/>
            <person name="Futagami T."/>
            <person name="Toyoda A."/>
            <person name="Takaki Y."/>
            <person name="Nishi S."/>
            <person name="Hori S."/>
            <person name="Arai W."/>
            <person name="Tsubouchi T."/>
            <person name="Morono Y."/>
            <person name="Uchiyama I."/>
            <person name="Ito T."/>
            <person name="Fujiyama A."/>
            <person name="Inagaki F."/>
            <person name="Takami H."/>
        </authorList>
    </citation>
    <scope>NUCLEOTIDE SEQUENCE</scope>
    <source>
        <strain evidence="6">Expedition CK06-06</strain>
    </source>
</reference>
<keyword evidence="2" id="KW-0378">Hydrolase</keyword>
<gene>
    <name evidence="6" type="ORF">S12H4_45583</name>
</gene>
<accession>X1V3E3</accession>
<dbReference type="InterPro" id="IPR029229">
    <property type="entry name" value="Alkyl_sulf_C"/>
</dbReference>
<keyword evidence="3" id="KW-0862">Zinc</keyword>
<feature type="domain" description="Alkyl sulfatase dimerisation" evidence="4">
    <location>
        <begin position="3"/>
        <end position="115"/>
    </location>
</feature>
<dbReference type="PANTHER" id="PTHR43223:SF2">
    <property type="entry name" value="METALLO-BETA-LACTAMASE DOMAIN-CONTAINING PROTEIN"/>
    <property type="match status" value="1"/>
</dbReference>
<dbReference type="Gene3D" id="1.25.40.880">
    <property type="entry name" value="Alkyl sulfatase, dimerisation domain"/>
    <property type="match status" value="1"/>
</dbReference>
<dbReference type="Pfam" id="PF14864">
    <property type="entry name" value="Alkyl_sulf_C"/>
    <property type="match status" value="1"/>
</dbReference>
<organism evidence="6">
    <name type="scientific">marine sediment metagenome</name>
    <dbReference type="NCBI Taxonomy" id="412755"/>
    <lineage>
        <taxon>unclassified sequences</taxon>
        <taxon>metagenomes</taxon>
        <taxon>ecological metagenomes</taxon>
    </lineage>
</organism>
<dbReference type="Gene3D" id="3.30.1050.10">
    <property type="entry name" value="SCP2 sterol-binding domain"/>
    <property type="match status" value="1"/>
</dbReference>
<dbReference type="InterPro" id="IPR029228">
    <property type="entry name" value="Alkyl_sulf_dimr"/>
</dbReference>
<feature type="domain" description="Alkyl sulfatase C-terminal" evidence="5">
    <location>
        <begin position="136"/>
        <end position="241"/>
    </location>
</feature>
<evidence type="ECO:0000256" key="2">
    <source>
        <dbReference type="ARBA" id="ARBA00022801"/>
    </source>
</evidence>
<proteinExistence type="predicted"/>
<dbReference type="SUPFAM" id="SSF55718">
    <property type="entry name" value="SCP-like"/>
    <property type="match status" value="1"/>
</dbReference>
<dbReference type="GO" id="GO:0016787">
    <property type="term" value="F:hydrolase activity"/>
    <property type="evidence" value="ECO:0007669"/>
    <property type="project" value="UniProtKB-KW"/>
</dbReference>
<sequence length="242" mass="26600">AYVDNEYNVRAQYRGIVGWYAEDTADLHPPATQEMGQVIIDGFGGHAKVISRARKAFDKKKYNLTAKLLSYVLAVAPENKEARQLKADALRAMAQTTRSGIQTRNFMLTHALHLEGKLDWTKPPKVSFFAPPNVETLLATPPGTHLKLLETQIDPKKSASLEKSVKVTFTDLKKSWAIHVRRGVAEVAASSSDKVNATLELPREVWAQIVLKDLSIDEAISTGKASVSGSKEDLAVVFGAFE</sequence>
<dbReference type="InterPro" id="IPR038536">
    <property type="entry name" value="Alkyl/aryl-sulf_dimr_sf"/>
</dbReference>
<dbReference type="AlphaFoldDB" id="X1V3E3"/>
<dbReference type="GO" id="GO:0046872">
    <property type="term" value="F:metal ion binding"/>
    <property type="evidence" value="ECO:0007669"/>
    <property type="project" value="UniProtKB-KW"/>
</dbReference>
<evidence type="ECO:0008006" key="7">
    <source>
        <dbReference type="Google" id="ProtNLM"/>
    </source>
</evidence>
<keyword evidence="1" id="KW-0479">Metal-binding</keyword>
<dbReference type="PANTHER" id="PTHR43223">
    <property type="entry name" value="ALKYL/ARYL-SULFATASE"/>
    <property type="match status" value="1"/>
</dbReference>